<evidence type="ECO:0000313" key="2">
    <source>
        <dbReference type="EMBL" id="PYI50737.1"/>
    </source>
</evidence>
<dbReference type="Gene3D" id="3.90.1340.10">
    <property type="entry name" value="Phage tail collar domain"/>
    <property type="match status" value="1"/>
</dbReference>
<keyword evidence="3" id="KW-1185">Reference proteome</keyword>
<organism evidence="2 3">
    <name type="scientific">Paenibacillus flagellatus</name>
    <dbReference type="NCBI Taxonomy" id="2211139"/>
    <lineage>
        <taxon>Bacteria</taxon>
        <taxon>Bacillati</taxon>
        <taxon>Bacillota</taxon>
        <taxon>Bacilli</taxon>
        <taxon>Bacillales</taxon>
        <taxon>Paenibacillaceae</taxon>
        <taxon>Paenibacillus</taxon>
    </lineage>
</organism>
<proteinExistence type="predicted"/>
<reference evidence="2 3" key="1">
    <citation type="submission" date="2018-05" db="EMBL/GenBank/DDBJ databases">
        <title>Paenibacillus flagellatus sp. nov., isolated from selenium mineral soil.</title>
        <authorList>
            <person name="Dai X."/>
        </authorList>
    </citation>
    <scope>NUCLEOTIDE SEQUENCE [LARGE SCALE GENOMIC DNA]</scope>
    <source>
        <strain evidence="2 3">DXL2</strain>
    </source>
</reference>
<protein>
    <submittedName>
        <fullName evidence="2">Phage tail protein</fullName>
    </submittedName>
</protein>
<comment type="caution">
    <text evidence="2">The sequence shown here is derived from an EMBL/GenBank/DDBJ whole genome shotgun (WGS) entry which is preliminary data.</text>
</comment>
<evidence type="ECO:0000259" key="1">
    <source>
        <dbReference type="Pfam" id="PF07484"/>
    </source>
</evidence>
<dbReference type="InterPro" id="IPR011083">
    <property type="entry name" value="Phage_tail_collar_dom"/>
</dbReference>
<accession>A0A2V5KJT4</accession>
<evidence type="ECO:0000313" key="3">
    <source>
        <dbReference type="Proteomes" id="UP000247476"/>
    </source>
</evidence>
<sequence length="167" mass="17399">MADPFIGEIRLFAFGFAPLRWAVCDGQLLPISQHTALYSLIGTTYGGNGTTHFAVPDLRGRTALGQGPGFPLGLSGGEAAHVLTVAEMPGHTHQAIASSDPANTVLPTGRVWARAENLAYTDSGGIPMSGAALSSTGGNQPHNNMQPFLVGNYCIALEGIFPPRPDT</sequence>
<dbReference type="OrthoDB" id="9810174at2"/>
<gene>
    <name evidence="2" type="ORF">DLM86_28660</name>
</gene>
<dbReference type="Pfam" id="PF07484">
    <property type="entry name" value="Collar"/>
    <property type="match status" value="1"/>
</dbReference>
<name>A0A2V5KJT4_9BACL</name>
<dbReference type="EMBL" id="QJVJ01000017">
    <property type="protein sequence ID" value="PYI50737.1"/>
    <property type="molecule type" value="Genomic_DNA"/>
</dbReference>
<dbReference type="Proteomes" id="UP000247476">
    <property type="component" value="Unassembled WGS sequence"/>
</dbReference>
<feature type="domain" description="Phage tail collar" evidence="1">
    <location>
        <begin position="7"/>
        <end position="62"/>
    </location>
</feature>
<dbReference type="RefSeq" id="WP_110843481.1">
    <property type="nucleotide sequence ID" value="NZ_QJVJ01000017.1"/>
</dbReference>
<dbReference type="AlphaFoldDB" id="A0A2V5KJT4"/>
<dbReference type="InterPro" id="IPR037053">
    <property type="entry name" value="Phage_tail_collar_dom_sf"/>
</dbReference>
<dbReference type="SUPFAM" id="SSF88874">
    <property type="entry name" value="Receptor-binding domain of short tail fibre protein gp12"/>
    <property type="match status" value="1"/>
</dbReference>